<dbReference type="SUPFAM" id="SSF55729">
    <property type="entry name" value="Acyl-CoA N-acyltransferases (Nat)"/>
    <property type="match status" value="1"/>
</dbReference>
<protein>
    <submittedName>
        <fullName evidence="2">Acetyltransferase</fullName>
    </submittedName>
</protein>
<dbReference type="Pfam" id="PF13302">
    <property type="entry name" value="Acetyltransf_3"/>
    <property type="match status" value="1"/>
</dbReference>
<dbReference type="InterPro" id="IPR000182">
    <property type="entry name" value="GNAT_dom"/>
</dbReference>
<dbReference type="Gene3D" id="3.40.630.30">
    <property type="match status" value="1"/>
</dbReference>
<dbReference type="PANTHER" id="PTHR43792">
    <property type="entry name" value="GNAT FAMILY, PUTATIVE (AFU_ORTHOLOGUE AFUA_3G00765)-RELATED-RELATED"/>
    <property type="match status" value="1"/>
</dbReference>
<dbReference type="PROSITE" id="PS51186">
    <property type="entry name" value="GNAT"/>
    <property type="match status" value="1"/>
</dbReference>
<accession>A0A0G9H6G4</accession>
<dbReference type="PATRIC" id="fig|1440762.4.peg.217"/>
<dbReference type="EMBL" id="JPLA01000011">
    <property type="protein sequence ID" value="KLD65091.1"/>
    <property type="molecule type" value="Genomic_DNA"/>
</dbReference>
<dbReference type="InterPro" id="IPR016181">
    <property type="entry name" value="Acyl_CoA_acyltransferase"/>
</dbReference>
<reference evidence="2 3" key="1">
    <citation type="journal article" date="2015" name="Antonie Van Leeuwenhoek">
        <title>A phylogenomic and molecular marker based taxonomic framework for the order Xanthomonadales: proposal to transfer the families Algiphilaceae and Solimonadaceae to the order Nevskiales ord. nov. and to create a new family within the order Xanthomonadales, the family Rhodanobacteraceae fam. nov., containing the genus Rhodanobacter and its closest relatives.</title>
        <authorList>
            <person name="Naushad S."/>
            <person name="Adeolu M."/>
            <person name="Wong S."/>
            <person name="Sohail M."/>
            <person name="Schellhorn H.E."/>
            <person name="Gupta R.S."/>
        </authorList>
    </citation>
    <scope>NUCLEOTIDE SEQUENCE [LARGE SCALE GENOMIC DNA]</scope>
    <source>
        <strain evidence="2 3">DSM 16301</strain>
    </source>
</reference>
<comment type="caution">
    <text evidence="2">The sequence shown here is derived from an EMBL/GenBank/DDBJ whole genome shotgun (WGS) entry which is preliminary data.</text>
</comment>
<evidence type="ECO:0000259" key="1">
    <source>
        <dbReference type="PROSITE" id="PS51186"/>
    </source>
</evidence>
<dbReference type="GO" id="GO:0016747">
    <property type="term" value="F:acyltransferase activity, transferring groups other than amino-acyl groups"/>
    <property type="evidence" value="ECO:0007669"/>
    <property type="project" value="InterPro"/>
</dbReference>
<dbReference type="STRING" id="1440762.Y882_04450"/>
<dbReference type="InterPro" id="IPR051531">
    <property type="entry name" value="N-acetyltransferase"/>
</dbReference>
<dbReference type="Proteomes" id="UP000035481">
    <property type="component" value="Unassembled WGS sequence"/>
</dbReference>
<dbReference type="AlphaFoldDB" id="A0A0G9H6G4"/>
<evidence type="ECO:0000313" key="3">
    <source>
        <dbReference type="Proteomes" id="UP000035481"/>
    </source>
</evidence>
<dbReference type="OrthoDB" id="9801656at2"/>
<gene>
    <name evidence="2" type="ORF">Y882_04450</name>
</gene>
<evidence type="ECO:0000313" key="2">
    <source>
        <dbReference type="EMBL" id="KLD65091.1"/>
    </source>
</evidence>
<proteinExistence type="predicted"/>
<sequence>MDGAAEHASVVPVIETARLRLRAHRADDHAECLAIWSDPEVTRYIGGRPFTSEEVWKRLLQYIGLWSLLGYGYWAVEEKSTGRYIGDIGFADFKRELEPSLHGMLEFGWVLAPHAHGQGYASEAVAAAVAWGEQHFSTLRAVCIISPENAPSIRVAEKAGFQRWQDTTYHGSPTIVFSR</sequence>
<feature type="domain" description="N-acetyltransferase" evidence="1">
    <location>
        <begin position="19"/>
        <end position="179"/>
    </location>
</feature>
<keyword evidence="2" id="KW-0808">Transferase</keyword>
<organism evidence="2 3">
    <name type="scientific">Dyella japonica DSM 16301</name>
    <dbReference type="NCBI Taxonomy" id="1440762"/>
    <lineage>
        <taxon>Bacteria</taxon>
        <taxon>Pseudomonadati</taxon>
        <taxon>Pseudomonadota</taxon>
        <taxon>Gammaproteobacteria</taxon>
        <taxon>Lysobacterales</taxon>
        <taxon>Rhodanobacteraceae</taxon>
        <taxon>Dyella</taxon>
    </lineage>
</organism>
<dbReference type="PANTHER" id="PTHR43792:SF16">
    <property type="entry name" value="N-ACETYLTRANSFERASE DOMAIN-CONTAINING PROTEIN"/>
    <property type="match status" value="1"/>
</dbReference>
<name>A0A0G9H6G4_9GAMM</name>